<evidence type="ECO:0000256" key="1">
    <source>
        <dbReference type="ARBA" id="ARBA00010876"/>
    </source>
</evidence>
<dbReference type="PANTHER" id="PTHR21600">
    <property type="entry name" value="MITOCHONDRIAL RNA PSEUDOURIDINE SYNTHASE"/>
    <property type="match status" value="1"/>
</dbReference>
<dbReference type="CDD" id="cd02869">
    <property type="entry name" value="PseudoU_synth_RluA_like"/>
    <property type="match status" value="1"/>
</dbReference>
<keyword evidence="4" id="KW-0694">RNA-binding</keyword>
<dbReference type="InterPro" id="IPR002942">
    <property type="entry name" value="S4_RNA-bd"/>
</dbReference>
<evidence type="ECO:0000256" key="3">
    <source>
        <dbReference type="PIRSR" id="PIRSR606225-1"/>
    </source>
</evidence>
<dbReference type="Pfam" id="PF00849">
    <property type="entry name" value="PseudoU_synth_2"/>
    <property type="match status" value="1"/>
</dbReference>
<dbReference type="EMBL" id="LBQB01000002">
    <property type="protein sequence ID" value="KKP69913.1"/>
    <property type="molecule type" value="Genomic_DNA"/>
</dbReference>
<keyword evidence="2 5" id="KW-0413">Isomerase</keyword>
<proteinExistence type="inferred from homology"/>
<dbReference type="InterPro" id="IPR020103">
    <property type="entry name" value="PsdUridine_synth_cat_dom_sf"/>
</dbReference>
<feature type="active site" evidence="3">
    <location>
        <position position="145"/>
    </location>
</feature>
<sequence>MAPLFVRKNMIIKVEEENIGLRLDQFLSQKIEQYSRNQIKKSILQGLVKKEGETLEPDYHIQENDIFTFEPPIIESSDLKPEKIDLDIIYEDQKVLVVNKKVGMVMHPGAGNWEGTLANAVLGRLKKQSDILKTPLRAGIVHRLDKDTSGIVVVAKDDQTLEFLQRQFREKITVKKYYALVLGKPTSDEGIINAPIGRHRGFRKKFTILENGKEAITHYKVLETFSSFSVTNDSIFISLLEVSPKTGRTHQIRVHLSKLGYPILGDQVYGREQTRISKSLGIKRQMLHAYYLKINLPEIGEKEFQIEIPKDMEEVISRFKSQIRK</sequence>
<organism evidence="7 8">
    <name type="scientific">candidate division CPR3 bacterium GW2011_GWF2_35_18</name>
    <dbReference type="NCBI Taxonomy" id="1618350"/>
    <lineage>
        <taxon>Bacteria</taxon>
        <taxon>Bacteria division CPR3</taxon>
    </lineage>
</organism>
<dbReference type="PROSITE" id="PS50889">
    <property type="entry name" value="S4"/>
    <property type="match status" value="1"/>
</dbReference>
<dbReference type="PROSITE" id="PS01129">
    <property type="entry name" value="PSI_RLU"/>
    <property type="match status" value="1"/>
</dbReference>
<comment type="catalytic activity">
    <reaction evidence="5">
        <text>a uridine in RNA = a pseudouridine in RNA</text>
        <dbReference type="Rhea" id="RHEA:48348"/>
        <dbReference type="Rhea" id="RHEA-COMP:12068"/>
        <dbReference type="Rhea" id="RHEA-COMP:12069"/>
        <dbReference type="ChEBI" id="CHEBI:65314"/>
        <dbReference type="ChEBI" id="CHEBI:65315"/>
    </reaction>
</comment>
<dbReference type="GO" id="GO:0000455">
    <property type="term" value="P:enzyme-directed rRNA pseudouridine synthesis"/>
    <property type="evidence" value="ECO:0007669"/>
    <property type="project" value="UniProtKB-ARBA"/>
</dbReference>
<evidence type="ECO:0000256" key="4">
    <source>
        <dbReference type="PROSITE-ProRule" id="PRU00182"/>
    </source>
</evidence>
<comment type="caution">
    <text evidence="7">The sequence shown here is derived from an EMBL/GenBank/DDBJ whole genome shotgun (WGS) entry which is preliminary data.</text>
</comment>
<reference evidence="7 8" key="1">
    <citation type="journal article" date="2015" name="Nature">
        <title>rRNA introns, odd ribosomes, and small enigmatic genomes across a large radiation of phyla.</title>
        <authorList>
            <person name="Brown C.T."/>
            <person name="Hug L.A."/>
            <person name="Thomas B.C."/>
            <person name="Sharon I."/>
            <person name="Castelle C.J."/>
            <person name="Singh A."/>
            <person name="Wilkins M.J."/>
            <person name="Williams K.H."/>
            <person name="Banfield J.F."/>
        </authorList>
    </citation>
    <scope>NUCLEOTIDE SEQUENCE [LARGE SCALE GENOMIC DNA]</scope>
</reference>
<evidence type="ECO:0000256" key="2">
    <source>
        <dbReference type="ARBA" id="ARBA00023235"/>
    </source>
</evidence>
<dbReference type="AlphaFoldDB" id="A0A0G0BKE8"/>
<comment type="similarity">
    <text evidence="1 5">Belongs to the pseudouridine synthase RluA family.</text>
</comment>
<dbReference type="SUPFAM" id="SSF55174">
    <property type="entry name" value="Alpha-L RNA-binding motif"/>
    <property type="match status" value="1"/>
</dbReference>
<dbReference type="SMART" id="SM00363">
    <property type="entry name" value="S4"/>
    <property type="match status" value="1"/>
</dbReference>
<accession>A0A0G0BKE8</accession>
<dbReference type="PATRIC" id="fig|1618350.3.peg.338"/>
<dbReference type="CDD" id="cd00165">
    <property type="entry name" value="S4"/>
    <property type="match status" value="1"/>
</dbReference>
<dbReference type="STRING" id="1618350.UR67_C0002G0033"/>
<feature type="domain" description="RNA-binding S4" evidence="6">
    <location>
        <begin position="21"/>
        <end position="85"/>
    </location>
</feature>
<dbReference type="PANTHER" id="PTHR21600:SF44">
    <property type="entry name" value="RIBOSOMAL LARGE SUBUNIT PSEUDOURIDINE SYNTHASE D"/>
    <property type="match status" value="1"/>
</dbReference>
<dbReference type="GO" id="GO:0003723">
    <property type="term" value="F:RNA binding"/>
    <property type="evidence" value="ECO:0007669"/>
    <property type="project" value="UniProtKB-KW"/>
</dbReference>
<dbReference type="Proteomes" id="UP000034581">
    <property type="component" value="Unassembled WGS sequence"/>
</dbReference>
<dbReference type="SUPFAM" id="SSF55120">
    <property type="entry name" value="Pseudouridine synthase"/>
    <property type="match status" value="1"/>
</dbReference>
<evidence type="ECO:0000313" key="8">
    <source>
        <dbReference type="Proteomes" id="UP000034581"/>
    </source>
</evidence>
<dbReference type="GO" id="GO:0120159">
    <property type="term" value="F:rRNA pseudouridine synthase activity"/>
    <property type="evidence" value="ECO:0007669"/>
    <property type="project" value="UniProtKB-ARBA"/>
</dbReference>
<dbReference type="Pfam" id="PF01479">
    <property type="entry name" value="S4"/>
    <property type="match status" value="1"/>
</dbReference>
<dbReference type="Gene3D" id="3.10.290.10">
    <property type="entry name" value="RNA-binding S4 domain"/>
    <property type="match status" value="1"/>
</dbReference>
<comment type="function">
    <text evidence="5">Responsible for synthesis of pseudouridine from uracil.</text>
</comment>
<name>A0A0G0BKE8_UNCC3</name>
<evidence type="ECO:0000313" key="7">
    <source>
        <dbReference type="EMBL" id="KKP69913.1"/>
    </source>
</evidence>
<dbReference type="NCBIfam" id="TIGR00005">
    <property type="entry name" value="rluA_subfam"/>
    <property type="match status" value="1"/>
</dbReference>
<dbReference type="InterPro" id="IPR036986">
    <property type="entry name" value="S4_RNA-bd_sf"/>
</dbReference>
<dbReference type="Gene3D" id="3.30.2350.10">
    <property type="entry name" value="Pseudouridine synthase"/>
    <property type="match status" value="1"/>
</dbReference>
<dbReference type="InterPro" id="IPR050188">
    <property type="entry name" value="RluA_PseudoU_synthase"/>
</dbReference>
<dbReference type="EC" id="5.4.99.-" evidence="5"/>
<protein>
    <recommendedName>
        <fullName evidence="5">Pseudouridine synthase</fullName>
        <ecNumber evidence="5">5.4.99.-</ecNumber>
    </recommendedName>
</protein>
<evidence type="ECO:0000256" key="5">
    <source>
        <dbReference type="RuleBase" id="RU362028"/>
    </source>
</evidence>
<dbReference type="InterPro" id="IPR006224">
    <property type="entry name" value="PsdUridine_synth_RluA-like_CS"/>
</dbReference>
<gene>
    <name evidence="7" type="ORF">UR67_C0002G0033</name>
</gene>
<dbReference type="InterPro" id="IPR006225">
    <property type="entry name" value="PsdUridine_synth_RluC/D"/>
</dbReference>
<evidence type="ECO:0000259" key="6">
    <source>
        <dbReference type="SMART" id="SM00363"/>
    </source>
</evidence>
<dbReference type="InterPro" id="IPR006145">
    <property type="entry name" value="PsdUridine_synth_RsuA/RluA"/>
</dbReference>